<dbReference type="Gene3D" id="2.130.10.10">
    <property type="entry name" value="YVTN repeat-like/Quinoprotein amine dehydrogenase"/>
    <property type="match status" value="1"/>
</dbReference>
<comment type="caution">
    <text evidence="2">The sequence shown here is derived from an EMBL/GenBank/DDBJ whole genome shotgun (WGS) entry which is preliminary data.</text>
</comment>
<dbReference type="InterPro" id="IPR015943">
    <property type="entry name" value="WD40/YVTN_repeat-like_dom_sf"/>
</dbReference>
<dbReference type="Proteomes" id="UP001597073">
    <property type="component" value="Unassembled WGS sequence"/>
</dbReference>
<sequence length="353" mass="37892">MRSFKLKNLIVLCAALATLSACKKDRIPVTPDKPAAERAGVYILNQGNFGANNSTLSFYNYTTKQLTADFFGAANPDKKIGDTGNDVGIYGSKMYIIVNNSGTIKVVNAKTGVFVKEIALNQCRNVVFYKSNAFVTSYDNKVAVIDTTSLTITKSIAVGRNPEQMVVSNNKLYVANSGGLSFGNPDKTVSVIDLTSLTETKKIDVIADPVSMTADNYGNIYVLSLGNFDDIAPGLTIIDNNTDAVKSKPAVALGYNIPIIALGDFVYYPTADNKIAVYNAKTQKAEKDNFITDGTTFLSAFALAADETTGEIFVTDAKDFNSNGTLTAFDKNGKKEYTLTTGISPGKVILVNK</sequence>
<dbReference type="PROSITE" id="PS51257">
    <property type="entry name" value="PROKAR_LIPOPROTEIN"/>
    <property type="match status" value="1"/>
</dbReference>
<evidence type="ECO:0000313" key="2">
    <source>
        <dbReference type="EMBL" id="MFD0764941.1"/>
    </source>
</evidence>
<dbReference type="RefSeq" id="WP_377141238.1">
    <property type="nucleotide sequence ID" value="NZ_JBHTIA010000003.1"/>
</dbReference>
<keyword evidence="3" id="KW-1185">Reference proteome</keyword>
<protein>
    <submittedName>
        <fullName evidence="2">YncE family protein</fullName>
    </submittedName>
</protein>
<accession>A0ABW2ZFG7</accession>
<name>A0ABW2ZFG7_9SPHI</name>
<reference evidence="3" key="1">
    <citation type="journal article" date="2019" name="Int. J. Syst. Evol. Microbiol.">
        <title>The Global Catalogue of Microorganisms (GCM) 10K type strain sequencing project: providing services to taxonomists for standard genome sequencing and annotation.</title>
        <authorList>
            <consortium name="The Broad Institute Genomics Platform"/>
            <consortium name="The Broad Institute Genome Sequencing Center for Infectious Disease"/>
            <person name="Wu L."/>
            <person name="Ma J."/>
        </authorList>
    </citation>
    <scope>NUCLEOTIDE SEQUENCE [LARGE SCALE GENOMIC DNA]</scope>
    <source>
        <strain evidence="3">CCUG 60742</strain>
    </source>
</reference>
<dbReference type="SUPFAM" id="SSF51004">
    <property type="entry name" value="C-terminal (heme d1) domain of cytochrome cd1-nitrite reductase"/>
    <property type="match status" value="1"/>
</dbReference>
<evidence type="ECO:0000313" key="3">
    <source>
        <dbReference type="Proteomes" id="UP001597073"/>
    </source>
</evidence>
<dbReference type="EMBL" id="JBHTIA010000003">
    <property type="protein sequence ID" value="MFD0764941.1"/>
    <property type="molecule type" value="Genomic_DNA"/>
</dbReference>
<gene>
    <name evidence="2" type="ORF">ACFQZI_08745</name>
</gene>
<dbReference type="InterPro" id="IPR051200">
    <property type="entry name" value="Host-pathogen_enzymatic-act"/>
</dbReference>
<dbReference type="PANTHER" id="PTHR47197">
    <property type="entry name" value="PROTEIN NIRF"/>
    <property type="match status" value="1"/>
</dbReference>
<dbReference type="InterPro" id="IPR011048">
    <property type="entry name" value="Haem_d1_sf"/>
</dbReference>
<dbReference type="InterPro" id="IPR031815">
    <property type="entry name" value="DUF5074"/>
</dbReference>
<dbReference type="Pfam" id="PF16819">
    <property type="entry name" value="DUF5074"/>
    <property type="match status" value="1"/>
</dbReference>
<proteinExistence type="predicted"/>
<keyword evidence="1" id="KW-0732">Signal</keyword>
<feature type="signal peptide" evidence="1">
    <location>
        <begin position="1"/>
        <end position="23"/>
    </location>
</feature>
<feature type="chain" id="PRO_5046322077" evidence="1">
    <location>
        <begin position="24"/>
        <end position="353"/>
    </location>
</feature>
<organism evidence="2 3">
    <name type="scientific">Mucilaginibacter lutimaris</name>
    <dbReference type="NCBI Taxonomy" id="931629"/>
    <lineage>
        <taxon>Bacteria</taxon>
        <taxon>Pseudomonadati</taxon>
        <taxon>Bacteroidota</taxon>
        <taxon>Sphingobacteriia</taxon>
        <taxon>Sphingobacteriales</taxon>
        <taxon>Sphingobacteriaceae</taxon>
        <taxon>Mucilaginibacter</taxon>
    </lineage>
</organism>
<evidence type="ECO:0000256" key="1">
    <source>
        <dbReference type="SAM" id="SignalP"/>
    </source>
</evidence>
<dbReference type="PANTHER" id="PTHR47197:SF3">
    <property type="entry name" value="DIHYDRO-HEME D1 DEHYDROGENASE"/>
    <property type="match status" value="1"/>
</dbReference>